<dbReference type="PANTHER" id="PTHR43745:SF2">
    <property type="entry name" value="NITROREDUCTASE MJ1384-RELATED"/>
    <property type="match status" value="1"/>
</dbReference>
<dbReference type="InterPro" id="IPR000415">
    <property type="entry name" value="Nitroreductase-like"/>
</dbReference>
<evidence type="ECO:0000313" key="3">
    <source>
        <dbReference type="Proteomes" id="UP000239203"/>
    </source>
</evidence>
<comment type="caution">
    <text evidence="2">The sequence shown here is derived from an EMBL/GenBank/DDBJ whole genome shotgun (WGS) entry which is preliminary data.</text>
</comment>
<gene>
    <name evidence="2" type="ORF">CLV40_12560</name>
</gene>
<dbReference type="InterPro" id="IPR029479">
    <property type="entry name" value="Nitroreductase"/>
</dbReference>
<dbReference type="GO" id="GO:0016491">
    <property type="term" value="F:oxidoreductase activity"/>
    <property type="evidence" value="ECO:0007669"/>
    <property type="project" value="InterPro"/>
</dbReference>
<dbReference type="OrthoDB" id="3723182at2"/>
<evidence type="ECO:0000313" key="2">
    <source>
        <dbReference type="EMBL" id="PPK63725.1"/>
    </source>
</evidence>
<accession>A0A2S6GER0</accession>
<sequence>MSFAHEYAAAVLRRGREPMAPVGFTPDWSDRPRKWKTYPGSAAFPLPDAAPAPAPDGRFTLPLLGGMLRDSYGLLGRRLGVHANEDLGSLPRYQHGGWSRGTASGGGLYPVSIYWVSGAAGPVLPGVYHYAPGGHAAHRLLAGDVSAEVAAALAAPERTDGVDQYLVLGVKYWQNAFKYNSFCYHAVSMDVGTVVRTWRLWAAAAGLRIAPLLWFDEARLADLLGIDNRAEGVFAVVPLRWGDPLPATAGAAAAVRHADLEKSRRVLEFETVTTLQVEAARVATERPAPGAVAAGAVAPADPGARWHPLPDPESTDPDVRAALRRRRSSFGRFDGRPIGAGQLAALLAAAAGTALDSDAETGATPPALAKLYVFVNHVHGVAAGVYEYAPATNALREVRPGAPGEFLQRNYFLANYNLERCAAVLVPAARTAAVLDAVGPRGYRLVNALIGAISQSTYTTAAALDLGCGVALGFDNVSYVEELGLAGSGELPLLLMLVGRDSARPADFRHEIA</sequence>
<keyword evidence="3" id="KW-1185">Reference proteome</keyword>
<name>A0A2S6GER0_9PSEU</name>
<dbReference type="AlphaFoldDB" id="A0A2S6GER0"/>
<evidence type="ECO:0000259" key="1">
    <source>
        <dbReference type="Pfam" id="PF00881"/>
    </source>
</evidence>
<dbReference type="Pfam" id="PF00881">
    <property type="entry name" value="Nitroreductase"/>
    <property type="match status" value="1"/>
</dbReference>
<reference evidence="2 3" key="1">
    <citation type="submission" date="2018-02" db="EMBL/GenBank/DDBJ databases">
        <title>Genomic Encyclopedia of Archaeal and Bacterial Type Strains, Phase II (KMG-II): from individual species to whole genera.</title>
        <authorList>
            <person name="Goeker M."/>
        </authorList>
    </citation>
    <scope>NUCLEOTIDE SEQUENCE [LARGE SCALE GENOMIC DNA]</scope>
    <source>
        <strain evidence="2 3">YU 961-1</strain>
    </source>
</reference>
<proteinExistence type="predicted"/>
<dbReference type="Gene3D" id="3.40.109.10">
    <property type="entry name" value="NADH Oxidase"/>
    <property type="match status" value="2"/>
</dbReference>
<dbReference type="SUPFAM" id="SSF55469">
    <property type="entry name" value="FMN-dependent nitroreductase-like"/>
    <property type="match status" value="2"/>
</dbReference>
<dbReference type="InterPro" id="IPR052544">
    <property type="entry name" value="Bacteriocin_Proc_Enz"/>
</dbReference>
<dbReference type="InterPro" id="IPR020051">
    <property type="entry name" value="SagB-type_dehydrogenase"/>
</dbReference>
<feature type="domain" description="Nitroreductase" evidence="1">
    <location>
        <begin position="324"/>
        <end position="500"/>
    </location>
</feature>
<protein>
    <submittedName>
        <fullName evidence="2">SagB-type dehydrogenase family enzyme</fullName>
    </submittedName>
</protein>
<organism evidence="2 3">
    <name type="scientific">Actinokineospora auranticolor</name>
    <dbReference type="NCBI Taxonomy" id="155976"/>
    <lineage>
        <taxon>Bacteria</taxon>
        <taxon>Bacillati</taxon>
        <taxon>Actinomycetota</taxon>
        <taxon>Actinomycetes</taxon>
        <taxon>Pseudonocardiales</taxon>
        <taxon>Pseudonocardiaceae</taxon>
        <taxon>Actinokineospora</taxon>
    </lineage>
</organism>
<dbReference type="RefSeq" id="WP_104482522.1">
    <property type="nucleotide sequence ID" value="NZ_CP154825.1"/>
</dbReference>
<dbReference type="Proteomes" id="UP000239203">
    <property type="component" value="Unassembled WGS sequence"/>
</dbReference>
<dbReference type="NCBIfam" id="TIGR03605">
    <property type="entry name" value="antibiot_sagB"/>
    <property type="match status" value="1"/>
</dbReference>
<dbReference type="EMBL" id="PTIX01000025">
    <property type="protein sequence ID" value="PPK63725.1"/>
    <property type="molecule type" value="Genomic_DNA"/>
</dbReference>
<dbReference type="PANTHER" id="PTHR43745">
    <property type="entry name" value="NITROREDUCTASE MJ1384-RELATED"/>
    <property type="match status" value="1"/>
</dbReference>